<dbReference type="InterPro" id="IPR006128">
    <property type="entry name" value="Lipoprotein_PsaA-like"/>
</dbReference>
<dbReference type="SUPFAM" id="SSF53807">
    <property type="entry name" value="Helical backbone' metal receptor"/>
    <property type="match status" value="1"/>
</dbReference>
<dbReference type="PRINTS" id="PR00691">
    <property type="entry name" value="ADHESINB"/>
</dbReference>
<dbReference type="OrthoDB" id="9810636at2"/>
<dbReference type="PATRIC" id="fig|1423807.3.peg.613"/>
<keyword evidence="2 5" id="KW-0813">Transport</keyword>
<dbReference type="AlphaFoldDB" id="A0A0R1W1T5"/>
<evidence type="ECO:0000256" key="3">
    <source>
        <dbReference type="ARBA" id="ARBA00022723"/>
    </source>
</evidence>
<keyword evidence="3" id="KW-0479">Metal-binding</keyword>
<dbReference type="GO" id="GO:0030313">
    <property type="term" value="C:cell envelope"/>
    <property type="evidence" value="ECO:0007669"/>
    <property type="project" value="UniProtKB-SubCell"/>
</dbReference>
<evidence type="ECO:0000313" key="7">
    <source>
        <dbReference type="EMBL" id="KRM11687.1"/>
    </source>
</evidence>
<evidence type="ECO:0000256" key="4">
    <source>
        <dbReference type="ARBA" id="ARBA00022729"/>
    </source>
</evidence>
<comment type="subcellular location">
    <subcellularLocation>
        <location evidence="1">Cell envelope</location>
    </subcellularLocation>
</comment>
<dbReference type="Gene3D" id="3.40.50.1980">
    <property type="entry name" value="Nitrogenase molybdenum iron protein domain"/>
    <property type="match status" value="2"/>
</dbReference>
<evidence type="ECO:0000256" key="5">
    <source>
        <dbReference type="RuleBase" id="RU003512"/>
    </source>
</evidence>
<dbReference type="PANTHER" id="PTHR42953:SF1">
    <property type="entry name" value="METAL-BINDING PROTEIN HI_0362-RELATED"/>
    <property type="match status" value="1"/>
</dbReference>
<dbReference type="PRINTS" id="PR00690">
    <property type="entry name" value="ADHESNFAMILY"/>
</dbReference>
<accession>A0A0R1W1T5</accession>
<feature type="chain" id="PRO_5006412513" evidence="6">
    <location>
        <begin position="29"/>
        <end position="299"/>
    </location>
</feature>
<evidence type="ECO:0000313" key="8">
    <source>
        <dbReference type="Proteomes" id="UP000051820"/>
    </source>
</evidence>
<dbReference type="eggNOG" id="COG0803">
    <property type="taxonomic scope" value="Bacteria"/>
</dbReference>
<dbReference type="InterPro" id="IPR006129">
    <property type="entry name" value="AdhesinB"/>
</dbReference>
<dbReference type="EMBL" id="AZGF01000016">
    <property type="protein sequence ID" value="KRM11687.1"/>
    <property type="molecule type" value="Genomic_DNA"/>
</dbReference>
<keyword evidence="8" id="KW-1185">Reference proteome</keyword>
<keyword evidence="4 6" id="KW-0732">Signal</keyword>
<feature type="signal peptide" evidence="6">
    <location>
        <begin position="1"/>
        <end position="28"/>
    </location>
</feature>
<dbReference type="Pfam" id="PF01297">
    <property type="entry name" value="ZnuA"/>
    <property type="match status" value="1"/>
</dbReference>
<dbReference type="STRING" id="1423807.FD16_GL000604"/>
<evidence type="ECO:0000256" key="1">
    <source>
        <dbReference type="ARBA" id="ARBA00004196"/>
    </source>
</evidence>
<protein>
    <submittedName>
        <fullName evidence="7">Metal ion ABC transporter periplasmic protein</fullName>
    </submittedName>
</protein>
<dbReference type="GO" id="GO:0046872">
    <property type="term" value="F:metal ion binding"/>
    <property type="evidence" value="ECO:0007669"/>
    <property type="project" value="UniProtKB-KW"/>
</dbReference>
<comment type="similarity">
    <text evidence="5">Belongs to the bacterial solute-binding protein 9 family.</text>
</comment>
<gene>
    <name evidence="7" type="ORF">FD16_GL000604</name>
</gene>
<dbReference type="CDD" id="cd01020">
    <property type="entry name" value="TroA_b"/>
    <property type="match status" value="1"/>
</dbReference>
<comment type="caution">
    <text evidence="7">The sequence shown here is derived from an EMBL/GenBank/DDBJ whole genome shotgun (WGS) entry which is preliminary data.</text>
</comment>
<dbReference type="RefSeq" id="WP_010623009.1">
    <property type="nucleotide sequence ID" value="NZ_AZGF01000016.1"/>
</dbReference>
<dbReference type="Proteomes" id="UP000051820">
    <property type="component" value="Unassembled WGS sequence"/>
</dbReference>
<dbReference type="GO" id="GO:0007155">
    <property type="term" value="P:cell adhesion"/>
    <property type="evidence" value="ECO:0007669"/>
    <property type="project" value="InterPro"/>
</dbReference>
<evidence type="ECO:0000256" key="2">
    <source>
        <dbReference type="ARBA" id="ARBA00022448"/>
    </source>
</evidence>
<name>A0A0R1W1T5_9LACO</name>
<evidence type="ECO:0000256" key="6">
    <source>
        <dbReference type="SAM" id="SignalP"/>
    </source>
</evidence>
<proteinExistence type="inferred from homology"/>
<dbReference type="GO" id="GO:0030001">
    <property type="term" value="P:metal ion transport"/>
    <property type="evidence" value="ECO:0007669"/>
    <property type="project" value="InterPro"/>
</dbReference>
<reference evidence="7 8" key="1">
    <citation type="journal article" date="2015" name="Genome Announc.">
        <title>Expanding the biotechnology potential of lactobacilli through comparative genomics of 213 strains and associated genera.</title>
        <authorList>
            <person name="Sun Z."/>
            <person name="Harris H.M."/>
            <person name="McCann A."/>
            <person name="Guo C."/>
            <person name="Argimon S."/>
            <person name="Zhang W."/>
            <person name="Yang X."/>
            <person name="Jeffery I.B."/>
            <person name="Cooney J.C."/>
            <person name="Kagawa T.F."/>
            <person name="Liu W."/>
            <person name="Song Y."/>
            <person name="Salvetti E."/>
            <person name="Wrobel A."/>
            <person name="Rasinkangas P."/>
            <person name="Parkhill J."/>
            <person name="Rea M.C."/>
            <person name="O'Sullivan O."/>
            <person name="Ritari J."/>
            <person name="Douillard F.P."/>
            <person name="Paul Ross R."/>
            <person name="Yang R."/>
            <person name="Briner A.E."/>
            <person name="Felis G.E."/>
            <person name="de Vos W.M."/>
            <person name="Barrangou R."/>
            <person name="Klaenhammer T.R."/>
            <person name="Caufield P.W."/>
            <person name="Cui Y."/>
            <person name="Zhang H."/>
            <person name="O'Toole P.W."/>
        </authorList>
    </citation>
    <scope>NUCLEOTIDE SEQUENCE [LARGE SCALE GENOMIC DNA]</scope>
    <source>
        <strain evidence="7 8">DSM 5007</strain>
    </source>
</reference>
<dbReference type="InterPro" id="IPR006127">
    <property type="entry name" value="ZnuA-like"/>
</dbReference>
<organism evidence="7 8">
    <name type="scientific">Paucilactobacillus suebicus DSM 5007 = KCTC 3549</name>
    <dbReference type="NCBI Taxonomy" id="1423807"/>
    <lineage>
        <taxon>Bacteria</taxon>
        <taxon>Bacillati</taxon>
        <taxon>Bacillota</taxon>
        <taxon>Bacilli</taxon>
        <taxon>Lactobacillales</taxon>
        <taxon>Lactobacillaceae</taxon>
        <taxon>Paucilactobacillus</taxon>
    </lineage>
</organism>
<sequence length="299" mass="33508">MFRLRNALVFLGLLVFSLVILSPSQANAADNHKIKIVTSTDFYGEVAKAVAGNHGDVTSIINNPSVDPHDYEPTTKVASKVSKANIIVENGLNYDPWMSKLAKNAHNAQLINIGGTIMHKNVGDNPHIWYEPTTMTKYANYLADQLGKVQPQNKQAFKENATKYIASLKPVNDEIRKVKKQTTKSQTVYVSEPVFDYAVESLGYKVGNHSFEEAVEKGTDPSPTSIKQMQNGIKNHKIAFFVDNKQVSSKTVKNFVKLAKQNNVPVLKVTETLPAHMNYRQWMLSQYRQLNKILKSESK</sequence>
<dbReference type="PANTHER" id="PTHR42953">
    <property type="entry name" value="HIGH-AFFINITY ZINC UPTAKE SYSTEM PROTEIN ZNUA-RELATED"/>
    <property type="match status" value="1"/>
</dbReference>
<dbReference type="InterPro" id="IPR050492">
    <property type="entry name" value="Bact_metal-bind_prot9"/>
</dbReference>